<gene>
    <name evidence="1" type="ORF">G9H71_12500</name>
</gene>
<sequence>MDDDGRAVVDARAALTAGRDVVLAVDPAAPVDVRTVGELAALVLLARRCGGRLLLEAPGTALHGLVDLLGLDVVLGLGHAPVQRACGSADPEG</sequence>
<dbReference type="Proteomes" id="UP000800981">
    <property type="component" value="Unassembled WGS sequence"/>
</dbReference>
<reference evidence="1 2" key="1">
    <citation type="submission" date="2020-03" db="EMBL/GenBank/DDBJ databases">
        <title>Two novel Motilibacter sp.</title>
        <authorList>
            <person name="Liu S."/>
        </authorList>
    </citation>
    <scope>NUCLEOTIDE SEQUENCE [LARGE SCALE GENOMIC DNA]</scope>
    <source>
        <strain evidence="1 2">E257</strain>
    </source>
</reference>
<protein>
    <recommendedName>
        <fullName evidence="3">STAS domain-containing protein</fullName>
    </recommendedName>
</protein>
<proteinExistence type="predicted"/>
<evidence type="ECO:0000313" key="1">
    <source>
        <dbReference type="EMBL" id="NHC14599.1"/>
    </source>
</evidence>
<name>A0ABX0GUM0_9ACTN</name>
<keyword evidence="2" id="KW-1185">Reference proteome</keyword>
<accession>A0ABX0GUM0</accession>
<dbReference type="RefSeq" id="WP_166282285.1">
    <property type="nucleotide sequence ID" value="NZ_JAANNP010000008.1"/>
</dbReference>
<comment type="caution">
    <text evidence="1">The sequence shown here is derived from an EMBL/GenBank/DDBJ whole genome shotgun (WGS) entry which is preliminary data.</text>
</comment>
<evidence type="ECO:0000313" key="2">
    <source>
        <dbReference type="Proteomes" id="UP000800981"/>
    </source>
</evidence>
<dbReference type="EMBL" id="JAANNP010000008">
    <property type="protein sequence ID" value="NHC14599.1"/>
    <property type="molecule type" value="Genomic_DNA"/>
</dbReference>
<organism evidence="1 2">
    <name type="scientific">Motilibacter deserti</name>
    <dbReference type="NCBI Taxonomy" id="2714956"/>
    <lineage>
        <taxon>Bacteria</taxon>
        <taxon>Bacillati</taxon>
        <taxon>Actinomycetota</taxon>
        <taxon>Actinomycetes</taxon>
        <taxon>Motilibacterales</taxon>
        <taxon>Motilibacteraceae</taxon>
        <taxon>Motilibacter</taxon>
    </lineage>
</organism>
<evidence type="ECO:0008006" key="3">
    <source>
        <dbReference type="Google" id="ProtNLM"/>
    </source>
</evidence>